<keyword evidence="2" id="KW-0472">Membrane</keyword>
<proteinExistence type="predicted"/>
<protein>
    <submittedName>
        <fullName evidence="3">Uncharacterized protein</fullName>
    </submittedName>
</protein>
<feature type="coiled-coil region" evidence="1">
    <location>
        <begin position="53"/>
        <end position="87"/>
    </location>
</feature>
<sequence>MALDIATIEMLSPIIIVGTAVATAGWIFNNWLRMRHGYPLENSWGKSIYPKTDGEAQARVQLLTQENAELRAEMSAVKDRLAAVESIVTDKGYDVARQIESLREARDLARADVPAETRQ</sequence>
<gene>
    <name evidence="3" type="ORF">MTR65_15500</name>
</gene>
<keyword evidence="4" id="KW-1185">Reference proteome</keyword>
<keyword evidence="2" id="KW-0812">Transmembrane</keyword>
<evidence type="ECO:0000313" key="3">
    <source>
        <dbReference type="EMBL" id="MCJ1962098.1"/>
    </source>
</evidence>
<reference evidence="3" key="1">
    <citation type="submission" date="2022-03" db="EMBL/GenBank/DDBJ databases">
        <title>Identification of a novel bacterium isolated from mangrove sediments.</title>
        <authorList>
            <person name="Pan X."/>
        </authorList>
    </citation>
    <scope>NUCLEOTIDE SEQUENCE</scope>
    <source>
        <strain evidence="3">B2637</strain>
    </source>
</reference>
<accession>A0ABT0AFW3</accession>
<name>A0ABT0AFW3_9SPHN</name>
<keyword evidence="2" id="KW-1133">Transmembrane helix</keyword>
<dbReference type="RefSeq" id="WP_243801760.1">
    <property type="nucleotide sequence ID" value="NZ_JALHAT010000032.1"/>
</dbReference>
<evidence type="ECO:0000256" key="2">
    <source>
        <dbReference type="SAM" id="Phobius"/>
    </source>
</evidence>
<feature type="transmembrane region" description="Helical" evidence="2">
    <location>
        <begin position="6"/>
        <end position="28"/>
    </location>
</feature>
<evidence type="ECO:0000313" key="4">
    <source>
        <dbReference type="Proteomes" id="UP001162802"/>
    </source>
</evidence>
<evidence type="ECO:0000256" key="1">
    <source>
        <dbReference type="SAM" id="Coils"/>
    </source>
</evidence>
<keyword evidence="1" id="KW-0175">Coiled coil</keyword>
<organism evidence="3 4">
    <name type="scientific">Novosphingobium mangrovi</name>
    <name type="common">ex Hu et al. 2023</name>
    <dbReference type="NCBI Taxonomy" id="2930094"/>
    <lineage>
        <taxon>Bacteria</taxon>
        <taxon>Pseudomonadati</taxon>
        <taxon>Pseudomonadota</taxon>
        <taxon>Alphaproteobacteria</taxon>
        <taxon>Sphingomonadales</taxon>
        <taxon>Sphingomonadaceae</taxon>
        <taxon>Novosphingobium</taxon>
    </lineage>
</organism>
<dbReference type="EMBL" id="JALHAT010000032">
    <property type="protein sequence ID" value="MCJ1962098.1"/>
    <property type="molecule type" value="Genomic_DNA"/>
</dbReference>
<comment type="caution">
    <text evidence="3">The sequence shown here is derived from an EMBL/GenBank/DDBJ whole genome shotgun (WGS) entry which is preliminary data.</text>
</comment>
<dbReference type="Proteomes" id="UP001162802">
    <property type="component" value="Unassembled WGS sequence"/>
</dbReference>